<sequence>MMSPTSGKSPDKFHPSPPLVNLMPGECGVSKGEQAFVTLLGSCVAVCIHDKLHGIGGMNHFLLPAGGSIDPMQAAWDKTARYGDYAMELLINRAMALGAERRHLVAKVFGGAAMLSNVASTVGARNAEFALNYLHVENIPITAQDLGGACARKVCFYPDSGKVVLRRIKTTSQTLLVREQAFAKKIQEDDAQGEIIFF</sequence>
<dbReference type="EC" id="3.5.1.44" evidence="3"/>
<dbReference type="OrthoDB" id="9807202at2"/>
<dbReference type="PANTHER" id="PTHR35147:SF2">
    <property type="entry name" value="CHEMORECEPTOR GLUTAMINE DEAMIDASE CHED-RELATED"/>
    <property type="match status" value="1"/>
</dbReference>
<evidence type="ECO:0000313" key="4">
    <source>
        <dbReference type="EMBL" id="SFM98942.1"/>
    </source>
</evidence>
<dbReference type="GO" id="GO:0050568">
    <property type="term" value="F:protein-glutamine glutaminase activity"/>
    <property type="evidence" value="ECO:0007669"/>
    <property type="project" value="UniProtKB-UniRule"/>
</dbReference>
<proteinExistence type="inferred from homology"/>
<keyword evidence="1 3" id="KW-0145">Chemotaxis</keyword>
<dbReference type="HAMAP" id="MF_01440">
    <property type="entry name" value="CheD"/>
    <property type="match status" value="1"/>
</dbReference>
<gene>
    <name evidence="3" type="primary">cheD</name>
    <name evidence="4" type="ORF">SAMN05660284_00231</name>
</gene>
<dbReference type="Pfam" id="PF03975">
    <property type="entry name" value="CheD"/>
    <property type="match status" value="1"/>
</dbReference>
<comment type="similarity">
    <text evidence="3">Belongs to the CheD family.</text>
</comment>
<dbReference type="GO" id="GO:0006935">
    <property type="term" value="P:chemotaxis"/>
    <property type="evidence" value="ECO:0007669"/>
    <property type="project" value="UniProtKB-UniRule"/>
</dbReference>
<comment type="catalytic activity">
    <reaction evidence="3">
        <text>L-glutaminyl-[protein] + H2O = L-glutamyl-[protein] + NH4(+)</text>
        <dbReference type="Rhea" id="RHEA:16441"/>
        <dbReference type="Rhea" id="RHEA-COMP:10207"/>
        <dbReference type="Rhea" id="RHEA-COMP:10208"/>
        <dbReference type="ChEBI" id="CHEBI:15377"/>
        <dbReference type="ChEBI" id="CHEBI:28938"/>
        <dbReference type="ChEBI" id="CHEBI:29973"/>
        <dbReference type="ChEBI" id="CHEBI:30011"/>
        <dbReference type="EC" id="3.5.1.44"/>
    </reaction>
</comment>
<dbReference type="CDD" id="cd16352">
    <property type="entry name" value="CheD"/>
    <property type="match status" value="1"/>
</dbReference>
<dbReference type="PANTHER" id="PTHR35147">
    <property type="entry name" value="CHEMORECEPTOR GLUTAMINE DEAMIDASE CHED-RELATED"/>
    <property type="match status" value="1"/>
</dbReference>
<reference evidence="5" key="1">
    <citation type="submission" date="2016-10" db="EMBL/GenBank/DDBJ databases">
        <authorList>
            <person name="Varghese N."/>
            <person name="Submissions S."/>
        </authorList>
    </citation>
    <scope>NUCLEOTIDE SEQUENCE [LARGE SCALE GENOMIC DNA]</scope>
    <source>
        <strain evidence="5">DSM 6150</strain>
    </source>
</reference>
<dbReference type="SUPFAM" id="SSF64438">
    <property type="entry name" value="CNF1/YfiH-like putative cysteine hydrolases"/>
    <property type="match status" value="1"/>
</dbReference>
<evidence type="ECO:0000256" key="2">
    <source>
        <dbReference type="ARBA" id="ARBA00022801"/>
    </source>
</evidence>
<keyword evidence="5" id="KW-1185">Reference proteome</keyword>
<name>A0A1I4VCP5_9NEIS</name>
<dbReference type="STRING" id="83765.SAMN05660284_00231"/>
<dbReference type="InterPro" id="IPR011324">
    <property type="entry name" value="Cytotoxic_necrot_fac-like_cat"/>
</dbReference>
<accession>A0A1I4VCP5</accession>
<dbReference type="InterPro" id="IPR038592">
    <property type="entry name" value="CheD-like_sf"/>
</dbReference>
<protein>
    <recommendedName>
        <fullName evidence="3">Probable chemoreceptor glutamine deamidase CheD</fullName>
        <ecNumber evidence="3">3.5.1.44</ecNumber>
    </recommendedName>
</protein>
<evidence type="ECO:0000256" key="3">
    <source>
        <dbReference type="HAMAP-Rule" id="MF_01440"/>
    </source>
</evidence>
<dbReference type="AlphaFoldDB" id="A0A1I4VCP5"/>
<evidence type="ECO:0000313" key="5">
    <source>
        <dbReference type="Proteomes" id="UP000242869"/>
    </source>
</evidence>
<keyword evidence="2 3" id="KW-0378">Hydrolase</keyword>
<dbReference type="InterPro" id="IPR005659">
    <property type="entry name" value="Chemorcpt_Glu_NH3ase_CheD"/>
</dbReference>
<dbReference type="Proteomes" id="UP000242869">
    <property type="component" value="Unassembled WGS sequence"/>
</dbReference>
<dbReference type="Gene3D" id="3.30.1330.200">
    <property type="match status" value="1"/>
</dbReference>
<dbReference type="EMBL" id="FOVE01000001">
    <property type="protein sequence ID" value="SFM98942.1"/>
    <property type="molecule type" value="Genomic_DNA"/>
</dbReference>
<evidence type="ECO:0000256" key="1">
    <source>
        <dbReference type="ARBA" id="ARBA00022500"/>
    </source>
</evidence>
<dbReference type="RefSeq" id="WP_091189935.1">
    <property type="nucleotide sequence ID" value="NZ_FOVE01000001.1"/>
</dbReference>
<organism evidence="4 5">
    <name type="scientific">Formivibrio citricus</name>
    <dbReference type="NCBI Taxonomy" id="83765"/>
    <lineage>
        <taxon>Bacteria</taxon>
        <taxon>Pseudomonadati</taxon>
        <taxon>Pseudomonadota</taxon>
        <taxon>Betaproteobacteria</taxon>
        <taxon>Neisseriales</taxon>
        <taxon>Chitinibacteraceae</taxon>
        <taxon>Formivibrio</taxon>
    </lineage>
</organism>
<comment type="function">
    <text evidence="3">Probably deamidates glutamine residues to glutamate on methyl-accepting chemotaxis receptors (MCPs), playing an important role in chemotaxis.</text>
</comment>